<dbReference type="InterPro" id="IPR006664">
    <property type="entry name" value="OMP_bac"/>
</dbReference>
<dbReference type="PRINTS" id="PR01021">
    <property type="entry name" value="OMPADOMAIN"/>
</dbReference>
<dbReference type="CDD" id="cd07185">
    <property type="entry name" value="OmpA_C-like"/>
    <property type="match status" value="1"/>
</dbReference>
<dbReference type="PANTHER" id="PTHR30329:SF21">
    <property type="entry name" value="LIPOPROTEIN YIAD-RELATED"/>
    <property type="match status" value="1"/>
</dbReference>
<dbReference type="RefSeq" id="WP_162347002.1">
    <property type="nucleotide sequence ID" value="NZ_JAAEAA010000017.1"/>
</dbReference>
<dbReference type="InterPro" id="IPR008969">
    <property type="entry name" value="CarboxyPept-like_regulatory"/>
</dbReference>
<dbReference type="AlphaFoldDB" id="A0A6B2H9R0"/>
<dbReference type="SUPFAM" id="SSF82171">
    <property type="entry name" value="DPP6 N-terminal domain-like"/>
    <property type="match status" value="1"/>
</dbReference>
<reference evidence="7 8" key="1">
    <citation type="submission" date="2020-01" db="EMBL/GenBank/DDBJ databases">
        <authorList>
            <person name="Kim M.K."/>
        </authorList>
    </citation>
    <scope>NUCLEOTIDE SEQUENCE [LARGE SCALE GENOMIC DNA]</scope>
    <source>
        <strain evidence="7 8">BT213</strain>
    </source>
</reference>
<keyword evidence="8" id="KW-1185">Reference proteome</keyword>
<organism evidence="7 8">
    <name type="scientific">Pontibacter fetidus</name>
    <dbReference type="NCBI Taxonomy" id="2700082"/>
    <lineage>
        <taxon>Bacteria</taxon>
        <taxon>Pseudomonadati</taxon>
        <taxon>Bacteroidota</taxon>
        <taxon>Cytophagia</taxon>
        <taxon>Cytophagales</taxon>
        <taxon>Hymenobacteraceae</taxon>
        <taxon>Pontibacter</taxon>
    </lineage>
</organism>
<feature type="signal peptide" evidence="5">
    <location>
        <begin position="1"/>
        <end position="24"/>
    </location>
</feature>
<dbReference type="Pfam" id="PF00691">
    <property type="entry name" value="OmpA"/>
    <property type="match status" value="1"/>
</dbReference>
<evidence type="ECO:0000313" key="7">
    <source>
        <dbReference type="EMBL" id="NDK56950.1"/>
    </source>
</evidence>
<feature type="domain" description="OmpA-like" evidence="6">
    <location>
        <begin position="539"/>
        <end position="658"/>
    </location>
</feature>
<dbReference type="PANTHER" id="PTHR30329">
    <property type="entry name" value="STATOR ELEMENT OF FLAGELLAR MOTOR COMPLEX"/>
    <property type="match status" value="1"/>
</dbReference>
<dbReference type="InterPro" id="IPR006665">
    <property type="entry name" value="OmpA-like"/>
</dbReference>
<dbReference type="SUPFAM" id="SSF103088">
    <property type="entry name" value="OmpA-like"/>
    <property type="match status" value="1"/>
</dbReference>
<evidence type="ECO:0000256" key="2">
    <source>
        <dbReference type="ARBA" id="ARBA00023136"/>
    </source>
</evidence>
<keyword evidence="3" id="KW-0998">Cell outer membrane</keyword>
<evidence type="ECO:0000256" key="4">
    <source>
        <dbReference type="PROSITE-ProRule" id="PRU00473"/>
    </source>
</evidence>
<comment type="subcellular location">
    <subcellularLocation>
        <location evidence="1">Cell outer membrane</location>
    </subcellularLocation>
</comment>
<dbReference type="InterPro" id="IPR011659">
    <property type="entry name" value="WD40"/>
</dbReference>
<comment type="caution">
    <text evidence="7">The sequence shown here is derived from an EMBL/GenBank/DDBJ whole genome shotgun (WGS) entry which is preliminary data.</text>
</comment>
<evidence type="ECO:0000259" key="6">
    <source>
        <dbReference type="PROSITE" id="PS51123"/>
    </source>
</evidence>
<keyword evidence="2 4" id="KW-0472">Membrane</keyword>
<dbReference type="PROSITE" id="PS51123">
    <property type="entry name" value="OMPA_2"/>
    <property type="match status" value="1"/>
</dbReference>
<evidence type="ECO:0000256" key="3">
    <source>
        <dbReference type="ARBA" id="ARBA00023237"/>
    </source>
</evidence>
<dbReference type="SUPFAM" id="SSF49464">
    <property type="entry name" value="Carboxypeptidase regulatory domain-like"/>
    <property type="match status" value="1"/>
</dbReference>
<keyword evidence="5" id="KW-0732">Signal</keyword>
<name>A0A6B2H9R0_9BACT</name>
<dbReference type="Gene3D" id="1.25.40.10">
    <property type="entry name" value="Tetratricopeptide repeat domain"/>
    <property type="match status" value="1"/>
</dbReference>
<dbReference type="EMBL" id="JAAEAA010000017">
    <property type="protein sequence ID" value="NDK56950.1"/>
    <property type="molecule type" value="Genomic_DNA"/>
</dbReference>
<evidence type="ECO:0000256" key="1">
    <source>
        <dbReference type="ARBA" id="ARBA00004442"/>
    </source>
</evidence>
<dbReference type="SUPFAM" id="SSF48452">
    <property type="entry name" value="TPR-like"/>
    <property type="match status" value="1"/>
</dbReference>
<dbReference type="Proteomes" id="UP000478546">
    <property type="component" value="Unassembled WGS sequence"/>
</dbReference>
<dbReference type="InterPro" id="IPR050330">
    <property type="entry name" value="Bact_OuterMem_StrucFunc"/>
</dbReference>
<gene>
    <name evidence="7" type="ORF">GWO68_13570</name>
</gene>
<evidence type="ECO:0000256" key="5">
    <source>
        <dbReference type="SAM" id="SignalP"/>
    </source>
</evidence>
<proteinExistence type="predicted"/>
<protein>
    <submittedName>
        <fullName evidence="7">OmpA family protein</fullName>
    </submittedName>
</protein>
<feature type="chain" id="PRO_5025505511" evidence="5">
    <location>
        <begin position="25"/>
        <end position="658"/>
    </location>
</feature>
<evidence type="ECO:0000313" key="8">
    <source>
        <dbReference type="Proteomes" id="UP000478546"/>
    </source>
</evidence>
<dbReference type="GO" id="GO:0009279">
    <property type="term" value="C:cell outer membrane"/>
    <property type="evidence" value="ECO:0007669"/>
    <property type="project" value="UniProtKB-SubCell"/>
</dbReference>
<dbReference type="InterPro" id="IPR011990">
    <property type="entry name" value="TPR-like_helical_dom_sf"/>
</dbReference>
<dbReference type="Gene3D" id="3.30.1330.60">
    <property type="entry name" value="OmpA-like domain"/>
    <property type="match status" value="1"/>
</dbReference>
<dbReference type="Pfam" id="PF07676">
    <property type="entry name" value="PD40"/>
    <property type="match status" value="2"/>
</dbReference>
<accession>A0A6B2H9R0</accession>
<dbReference type="InterPro" id="IPR036737">
    <property type="entry name" value="OmpA-like_sf"/>
</dbReference>
<sequence length="658" mass="73557">MNYKFTPLYLVAAAMLSFGTVAQAQSDLKKANKYFDNYAYALALDHYKVAITKREPKPETVQRIADAYRMTRQTHQAEEWYAKAVQLPGSNPMNFYYYAEALRSNGKYTEAKEQYMKWGEAMPENAEQAQKLIAATEQGIKWTQQQPTAEVTQLTSISVGSYSDFSPAPFGNGIIFTSDRGISADKQNEVYGWTGRPYLQLFTAKTDGQGNWSSPEALQEVVNSEYHNATASAATDGQQLYFTRTHMVRERQKGNPDPTSWVEVKDDKPEHINRLEIFTAQKENGVWGNIQPFTYNKVTEYSVGHPALSADGQILYFASDMPGSLGDTDIFYSKRQEDGSWGVPVNAGATINTPGRESFPYVDAAGKLYFASDGHAGMGGLDIFSAEGEHGNWAGVRNLGNPINSRKNDYGIMFTTPGETGLLSSNRDADNGTEDIYSFKILKKPVVIAIKTLERKQNDKKRNIEVPLPQVQVVVSQKTIADSTVVMSDENGQYFMDGFKGNTYSLMGTKAGYLTQEAMAQIPETAGDTIQVALLFDKNEQNRVIVLENIYYDLDKWDIREDAAKELDKLVTVLQNNPEIKIEMSSHTDSRESVNYNQALSEKRANAAVDYLVSKGINRNRLTAKGYGKTKLVNGCGDNVECSEEEHQLNRRTEFKIK</sequence>